<dbReference type="EMBL" id="QUQM01000007">
    <property type="protein sequence ID" value="KAA8646580.1"/>
    <property type="molecule type" value="Genomic_DNA"/>
</dbReference>
<dbReference type="EMBL" id="SOSA01000219">
    <property type="protein sequence ID" value="THC94234.1"/>
    <property type="molecule type" value="Genomic_DNA"/>
</dbReference>
<evidence type="ECO:0000313" key="2">
    <source>
        <dbReference type="EMBL" id="KAA8646580.1"/>
    </source>
</evidence>
<dbReference type="PANTHER" id="PTHR35870">
    <property type="entry name" value="PROTEIN, PUTATIVE (AFU_ORTHOLOGUE AFUA_5G03330)-RELATED"/>
    <property type="match status" value="1"/>
</dbReference>
<dbReference type="OrthoDB" id="10004862at2759"/>
<dbReference type="GO" id="GO:0016491">
    <property type="term" value="F:oxidoreductase activity"/>
    <property type="evidence" value="ECO:0007669"/>
    <property type="project" value="UniProtKB-KW"/>
</dbReference>
<dbReference type="InterPro" id="IPR025337">
    <property type="entry name" value="Questin_oxidase-like"/>
</dbReference>
<accession>A0A4V3UP96</accession>
<dbReference type="VEuPathDB" id="FungiDB:EYZ11_006285"/>
<dbReference type="Proteomes" id="UP000324241">
    <property type="component" value="Unassembled WGS sequence"/>
</dbReference>
<reference evidence="3 4" key="1">
    <citation type="submission" date="2019-03" db="EMBL/GenBank/DDBJ databases">
        <title>The genome sequence of a newly discovered highly antifungal drug resistant Aspergillus species, Aspergillus tanneri NIH 1004.</title>
        <authorList>
            <person name="Mounaud S."/>
            <person name="Singh I."/>
            <person name="Joardar V."/>
            <person name="Pakala S."/>
            <person name="Pakala S."/>
            <person name="Venepally P."/>
            <person name="Hoover J."/>
            <person name="Nierman W."/>
            <person name="Chung J."/>
            <person name="Losada L."/>
        </authorList>
    </citation>
    <scope>NUCLEOTIDE SEQUENCE [LARGE SCALE GENOMIC DNA]</scope>
    <source>
        <strain evidence="3 4">NIH1004</strain>
    </source>
</reference>
<evidence type="ECO:0000313" key="5">
    <source>
        <dbReference type="Proteomes" id="UP000324241"/>
    </source>
</evidence>
<dbReference type="STRING" id="1220188.A0A4V3UP96"/>
<evidence type="ECO:0008006" key="6">
    <source>
        <dbReference type="Google" id="ProtNLM"/>
    </source>
</evidence>
<keyword evidence="4" id="KW-1185">Reference proteome</keyword>
<name>A0A4V3UP96_9EURO</name>
<organism evidence="3 4">
    <name type="scientific">Aspergillus tanneri</name>
    <dbReference type="NCBI Taxonomy" id="1220188"/>
    <lineage>
        <taxon>Eukaryota</taxon>
        <taxon>Fungi</taxon>
        <taxon>Dikarya</taxon>
        <taxon>Ascomycota</taxon>
        <taxon>Pezizomycotina</taxon>
        <taxon>Eurotiomycetes</taxon>
        <taxon>Eurotiomycetidae</taxon>
        <taxon>Eurotiales</taxon>
        <taxon>Aspergillaceae</taxon>
        <taxon>Aspergillus</taxon>
        <taxon>Aspergillus subgen. Circumdati</taxon>
    </lineage>
</organism>
<dbReference type="Proteomes" id="UP000308092">
    <property type="component" value="Unassembled WGS sequence"/>
</dbReference>
<dbReference type="PANTHER" id="PTHR35870:SF7">
    <property type="entry name" value="BAEYER-VILLIGER OXIDASE MDPL"/>
    <property type="match status" value="1"/>
</dbReference>
<reference evidence="2 5" key="2">
    <citation type="submission" date="2019-08" db="EMBL/GenBank/DDBJ databases">
        <title>The genome sequence of a newly discovered highly antifungal drug resistant Aspergillus species, Aspergillus tanneri NIH 1004.</title>
        <authorList>
            <person name="Mounaud S."/>
            <person name="Singh I."/>
            <person name="Joardar V."/>
            <person name="Pakala S."/>
            <person name="Pakala S."/>
            <person name="Venepally P."/>
            <person name="Chung J.K."/>
            <person name="Losada L."/>
            <person name="Nierman W.C."/>
        </authorList>
    </citation>
    <scope>NUCLEOTIDE SEQUENCE [LARGE SCALE GENOMIC DNA]</scope>
    <source>
        <strain evidence="2 5">NIH1004</strain>
    </source>
</reference>
<comment type="caution">
    <text evidence="3">The sequence shown here is derived from an EMBL/GenBank/DDBJ whole genome shotgun (WGS) entry which is preliminary data.</text>
</comment>
<dbReference type="GeneID" id="54330715"/>
<proteinExistence type="predicted"/>
<dbReference type="Pfam" id="PF14027">
    <property type="entry name" value="Questin_oxidase"/>
    <property type="match status" value="1"/>
</dbReference>
<dbReference type="AlphaFoldDB" id="A0A4V3UP96"/>
<sequence>MATPSQISLLANHSSTIARVNKAPQGSTETASRLLQKNHDENHIFWRAVAGHNHVAHSVLTTFALGGGPAELQRAFDDGNDIQQPLPAANSETINQLSDPDHFRAHIGQLDQYANFLAFFSQRIESNGYRSVVQEYVFSGNGVAETMFAQLFEGLYHPVIHLALGIEFDQPAIVAEALAQAASHDSMGFEKFLFRAEALSLASSPNSDIANERPLVQLFQDIWTAQPLRDAARGFKDGPSRVREGVLGRTREEITTLAAQFTVDRRSLQPVQRRLAEMFSVAAYVAGAAQQPGKPRKIDFFHLHTITAALSVSVLVQQEWIPVEVKARLVEWKARTDLVWYAASGAVELRLGDLLDYVPGPSADIDWRDLYTAVTMVHDDGHLAKFVRGLKHGEEVSRPFEEGDENGSFPIKEEIWLKIAQLAYDSTVDRPIERKWIWGIGFEENWSIVLSREA</sequence>
<evidence type="ECO:0000313" key="3">
    <source>
        <dbReference type="EMBL" id="THC94234.1"/>
    </source>
</evidence>
<keyword evidence="1" id="KW-0560">Oxidoreductase</keyword>
<dbReference type="RefSeq" id="XP_033425941.1">
    <property type="nucleotide sequence ID" value="XM_033572626.1"/>
</dbReference>
<evidence type="ECO:0000256" key="1">
    <source>
        <dbReference type="ARBA" id="ARBA00023002"/>
    </source>
</evidence>
<protein>
    <recommendedName>
        <fullName evidence="6">Oxidoreductase AflY</fullName>
    </recommendedName>
</protein>
<gene>
    <name evidence="2" type="ORF">ATNIH1004_008013</name>
    <name evidence="3" type="ORF">EYZ11_006285</name>
</gene>
<evidence type="ECO:0000313" key="4">
    <source>
        <dbReference type="Proteomes" id="UP000308092"/>
    </source>
</evidence>